<evidence type="ECO:0000313" key="3">
    <source>
        <dbReference type="EMBL" id="ARS43241.1"/>
    </source>
</evidence>
<geneLocation type="plasmid" evidence="3">
    <name>unnamed3</name>
</geneLocation>
<proteinExistence type="predicted"/>
<dbReference type="AlphaFoldDB" id="A0A2H4I722"/>
<evidence type="ECO:0000256" key="1">
    <source>
        <dbReference type="ARBA" id="ARBA00023125"/>
    </source>
</evidence>
<dbReference type="SUPFAM" id="SSF47413">
    <property type="entry name" value="lambda repressor-like DNA-binding domains"/>
    <property type="match status" value="1"/>
</dbReference>
<dbReference type="Gene3D" id="1.10.260.40">
    <property type="entry name" value="lambda repressor-like DNA-binding domains"/>
    <property type="match status" value="1"/>
</dbReference>
<keyword evidence="1" id="KW-0238">DNA-binding</keyword>
<dbReference type="PROSITE" id="PS50943">
    <property type="entry name" value="HTH_CROC1"/>
    <property type="match status" value="1"/>
</dbReference>
<keyword evidence="3" id="KW-0614">Plasmid</keyword>
<reference evidence="3" key="1">
    <citation type="submission" date="2016-08" db="EMBL/GenBank/DDBJ databases">
        <title>Plasmids of Streptococcus suis.</title>
        <authorList>
            <person name="Sadowy E."/>
        </authorList>
    </citation>
    <scope>NUCLEOTIDE SEQUENCE</scope>
    <source>
        <strain evidence="3">3366</strain>
        <plasmid evidence="3">unnamed3</plasmid>
    </source>
</reference>
<dbReference type="PANTHER" id="PTHR46558">
    <property type="entry name" value="TRACRIPTIONAL REGULATORY PROTEIN-RELATED-RELATED"/>
    <property type="match status" value="1"/>
</dbReference>
<dbReference type="InterPro" id="IPR010982">
    <property type="entry name" value="Lambda_DNA-bd_dom_sf"/>
</dbReference>
<dbReference type="SMART" id="SM00530">
    <property type="entry name" value="HTH_XRE"/>
    <property type="match status" value="1"/>
</dbReference>
<dbReference type="CDD" id="cd00093">
    <property type="entry name" value="HTH_XRE"/>
    <property type="match status" value="1"/>
</dbReference>
<accession>A0A2H4I722</accession>
<dbReference type="Pfam" id="PF01381">
    <property type="entry name" value="HTH_3"/>
    <property type="match status" value="1"/>
</dbReference>
<organism evidence="3">
    <name type="scientific">Streptococcus suis</name>
    <dbReference type="NCBI Taxonomy" id="1307"/>
    <lineage>
        <taxon>Bacteria</taxon>
        <taxon>Bacillati</taxon>
        <taxon>Bacillota</taxon>
        <taxon>Bacilli</taxon>
        <taxon>Lactobacillales</taxon>
        <taxon>Streptococcaceae</taxon>
        <taxon>Streptococcus</taxon>
    </lineage>
</organism>
<feature type="domain" description="HTH cro/C1-type" evidence="2">
    <location>
        <begin position="15"/>
        <end position="69"/>
    </location>
</feature>
<dbReference type="GO" id="GO:0003677">
    <property type="term" value="F:DNA binding"/>
    <property type="evidence" value="ECO:0007669"/>
    <property type="project" value="UniProtKB-KW"/>
</dbReference>
<name>A0A2H4I722_STRSU</name>
<dbReference type="InterPro" id="IPR001387">
    <property type="entry name" value="Cro/C1-type_HTH"/>
</dbReference>
<evidence type="ECO:0000259" key="2">
    <source>
        <dbReference type="PROSITE" id="PS50943"/>
    </source>
</evidence>
<sequence length="75" mass="8805">MYQREIYMTELKNNVKRFRVRKAFTQEQLASKANCSRQLISLIERRKVIPSISVGLIIANILEISLSELFFLSEE</sequence>
<protein>
    <recommendedName>
        <fullName evidence="2">HTH cro/C1-type domain-containing protein</fullName>
    </recommendedName>
</protein>
<dbReference type="PANTHER" id="PTHR46558:SF4">
    <property type="entry name" value="DNA-BIDING PHAGE PROTEIN"/>
    <property type="match status" value="1"/>
</dbReference>
<dbReference type="EMBL" id="KX785328">
    <property type="protein sequence ID" value="ARS43241.1"/>
    <property type="molecule type" value="Genomic_DNA"/>
</dbReference>